<keyword evidence="3" id="KW-1185">Reference proteome</keyword>
<evidence type="ECO:0000313" key="2">
    <source>
        <dbReference type="EMBL" id="MVW60759.1"/>
    </source>
</evidence>
<dbReference type="AlphaFoldDB" id="A0A7X3FZ79"/>
<dbReference type="EMBL" id="WSES01000003">
    <property type="protein sequence ID" value="MVW60759.1"/>
    <property type="molecule type" value="Genomic_DNA"/>
</dbReference>
<proteinExistence type="predicted"/>
<sequence>MNIDKFKAQHIAILDGIARLREATQGGIVQNAAHIAAHIIKLSSTVKLHLKVEDSVLYPGLASDANPRLARLGERYQREMDGIAGAYFEFANRWNLADRVEANPEGFRADANRVLRALFERMKREDTEFYPAIEAAHPPA</sequence>
<protein>
    <submittedName>
        <fullName evidence="2">Hemerythrin domain-containing protein</fullName>
    </submittedName>
</protein>
<dbReference type="InterPro" id="IPR012312">
    <property type="entry name" value="Hemerythrin-like"/>
</dbReference>
<dbReference type="Gene3D" id="1.20.120.520">
    <property type="entry name" value="nmb1532 protein domain like"/>
    <property type="match status" value="1"/>
</dbReference>
<feature type="domain" description="Hemerythrin-like" evidence="1">
    <location>
        <begin position="3"/>
        <end position="133"/>
    </location>
</feature>
<dbReference type="Proteomes" id="UP000443353">
    <property type="component" value="Unassembled WGS sequence"/>
</dbReference>
<comment type="caution">
    <text evidence="2">The sequence shown here is derived from an EMBL/GenBank/DDBJ whole genome shotgun (WGS) entry which is preliminary data.</text>
</comment>
<dbReference type="Pfam" id="PF01814">
    <property type="entry name" value="Hemerythrin"/>
    <property type="match status" value="1"/>
</dbReference>
<evidence type="ECO:0000259" key="1">
    <source>
        <dbReference type="Pfam" id="PF01814"/>
    </source>
</evidence>
<reference evidence="2 3" key="1">
    <citation type="submission" date="2019-12" db="EMBL/GenBank/DDBJ databases">
        <authorList>
            <person name="Li C."/>
            <person name="Zhao J."/>
        </authorList>
    </citation>
    <scope>NUCLEOTIDE SEQUENCE [LARGE SCALE GENOMIC DNA]</scope>
    <source>
        <strain evidence="2 3">NEAU-DD11</strain>
    </source>
</reference>
<accession>A0A7X3FZ79</accession>
<dbReference type="RefSeq" id="WP_160408932.1">
    <property type="nucleotide sequence ID" value="NZ_WSES01000003.1"/>
</dbReference>
<gene>
    <name evidence="2" type="ORF">GPY61_12550</name>
</gene>
<organism evidence="2 3">
    <name type="scientific">Massilia cellulosiltytica</name>
    <dbReference type="NCBI Taxonomy" id="2683234"/>
    <lineage>
        <taxon>Bacteria</taxon>
        <taxon>Pseudomonadati</taxon>
        <taxon>Pseudomonadota</taxon>
        <taxon>Betaproteobacteria</taxon>
        <taxon>Burkholderiales</taxon>
        <taxon>Oxalobacteraceae</taxon>
        <taxon>Telluria group</taxon>
        <taxon>Massilia</taxon>
    </lineage>
</organism>
<name>A0A7X3FZ79_9BURK</name>
<evidence type="ECO:0000313" key="3">
    <source>
        <dbReference type="Proteomes" id="UP000443353"/>
    </source>
</evidence>